<dbReference type="EMBL" id="BPFH01000005">
    <property type="protein sequence ID" value="GIT96084.1"/>
    <property type="molecule type" value="Genomic_DNA"/>
</dbReference>
<evidence type="ECO:0000256" key="5">
    <source>
        <dbReference type="ARBA" id="ARBA00022989"/>
    </source>
</evidence>
<accession>A0ABQ4NNV7</accession>
<evidence type="ECO:0000256" key="2">
    <source>
        <dbReference type="ARBA" id="ARBA00022448"/>
    </source>
</evidence>
<dbReference type="Proteomes" id="UP000786693">
    <property type="component" value="Unassembled WGS sequence"/>
</dbReference>
<name>A0ABQ4NNV7_9RHOB</name>
<evidence type="ECO:0000256" key="8">
    <source>
        <dbReference type="RuleBase" id="RU003942"/>
    </source>
</evidence>
<proteinExistence type="inferred from homology"/>
<evidence type="ECO:0000313" key="11">
    <source>
        <dbReference type="Proteomes" id="UP000786693"/>
    </source>
</evidence>
<dbReference type="InterPro" id="IPR000390">
    <property type="entry name" value="Small_drug/metabolite_transptr"/>
</dbReference>
<dbReference type="PANTHER" id="PTHR30561">
    <property type="entry name" value="SMR FAMILY PROTON-DEPENDENT DRUG EFFLUX TRANSPORTER SUGE"/>
    <property type="match status" value="1"/>
</dbReference>
<evidence type="ECO:0000256" key="6">
    <source>
        <dbReference type="ARBA" id="ARBA00023136"/>
    </source>
</evidence>
<evidence type="ECO:0000256" key="4">
    <source>
        <dbReference type="ARBA" id="ARBA00022692"/>
    </source>
</evidence>
<keyword evidence="6 9" id="KW-0472">Membrane</keyword>
<keyword evidence="11" id="KW-1185">Reference proteome</keyword>
<comment type="similarity">
    <text evidence="7 8">Belongs to the drug/metabolite transporter (DMT) superfamily. Small multidrug resistance (SMR) (TC 2.A.7.1) family.</text>
</comment>
<dbReference type="Gene3D" id="1.10.3730.20">
    <property type="match status" value="1"/>
</dbReference>
<protein>
    <submittedName>
        <fullName evidence="10">Multidrug transporter</fullName>
    </submittedName>
</protein>
<dbReference type="Pfam" id="PF00893">
    <property type="entry name" value="Multi_Drug_Res"/>
    <property type="match status" value="1"/>
</dbReference>
<keyword evidence="3" id="KW-1003">Cell membrane</keyword>
<evidence type="ECO:0000313" key="10">
    <source>
        <dbReference type="EMBL" id="GIT96084.1"/>
    </source>
</evidence>
<evidence type="ECO:0000256" key="3">
    <source>
        <dbReference type="ARBA" id="ARBA00022475"/>
    </source>
</evidence>
<sequence>MWGDEMRDWIFLTLAIVAEVIGTSALQASAQFTRLAPTAVTVVAYAMSFFLLGMALRTIPVGIAYAIWSGLGIVLIASIGWAVFGQKLDLPAVVGLCFIIIGIAIMKLFSQTTGS</sequence>
<comment type="subcellular location">
    <subcellularLocation>
        <location evidence="1 8">Cell membrane</location>
        <topology evidence="1 8">Multi-pass membrane protein</topology>
    </subcellularLocation>
</comment>
<comment type="caution">
    <text evidence="10">The sequence shown here is derived from an EMBL/GenBank/DDBJ whole genome shotgun (WGS) entry which is preliminary data.</text>
</comment>
<evidence type="ECO:0000256" key="7">
    <source>
        <dbReference type="ARBA" id="ARBA00038032"/>
    </source>
</evidence>
<keyword evidence="5 9" id="KW-1133">Transmembrane helix</keyword>
<feature type="transmembrane region" description="Helical" evidence="9">
    <location>
        <begin position="90"/>
        <end position="109"/>
    </location>
</feature>
<gene>
    <name evidence="10" type="primary">emrE</name>
    <name evidence="10" type="ORF">JANAI62_27070</name>
</gene>
<dbReference type="PANTHER" id="PTHR30561:SF1">
    <property type="entry name" value="MULTIDRUG TRANSPORTER EMRE"/>
    <property type="match status" value="1"/>
</dbReference>
<evidence type="ECO:0000256" key="9">
    <source>
        <dbReference type="SAM" id="Phobius"/>
    </source>
</evidence>
<evidence type="ECO:0000256" key="1">
    <source>
        <dbReference type="ARBA" id="ARBA00004651"/>
    </source>
</evidence>
<feature type="transmembrane region" description="Helical" evidence="9">
    <location>
        <begin position="9"/>
        <end position="29"/>
    </location>
</feature>
<dbReference type="InterPro" id="IPR037185">
    <property type="entry name" value="EmrE-like"/>
</dbReference>
<dbReference type="SUPFAM" id="SSF103481">
    <property type="entry name" value="Multidrug resistance efflux transporter EmrE"/>
    <property type="match status" value="1"/>
</dbReference>
<dbReference type="InterPro" id="IPR045324">
    <property type="entry name" value="Small_multidrug_res"/>
</dbReference>
<feature type="transmembrane region" description="Helical" evidence="9">
    <location>
        <begin position="63"/>
        <end position="84"/>
    </location>
</feature>
<feature type="transmembrane region" description="Helical" evidence="9">
    <location>
        <begin position="35"/>
        <end position="56"/>
    </location>
</feature>
<keyword evidence="4 8" id="KW-0812">Transmembrane</keyword>
<keyword evidence="2" id="KW-0813">Transport</keyword>
<organism evidence="10 11">
    <name type="scientific">Jannaschia pagri</name>
    <dbReference type="NCBI Taxonomy" id="2829797"/>
    <lineage>
        <taxon>Bacteria</taxon>
        <taxon>Pseudomonadati</taxon>
        <taxon>Pseudomonadota</taxon>
        <taxon>Alphaproteobacteria</taxon>
        <taxon>Rhodobacterales</taxon>
        <taxon>Roseobacteraceae</taxon>
        <taxon>Jannaschia</taxon>
    </lineage>
</organism>
<reference evidence="10 11" key="1">
    <citation type="submission" date="2021-05" db="EMBL/GenBank/DDBJ databases">
        <title>Bacteria Genome sequencing.</title>
        <authorList>
            <person name="Takabe Y."/>
            <person name="Nakajima Y."/>
            <person name="Suzuki S."/>
            <person name="Shiozaki T."/>
        </authorList>
    </citation>
    <scope>NUCLEOTIDE SEQUENCE [LARGE SCALE GENOMIC DNA]</scope>
    <source>
        <strain evidence="10 11">AI_62</strain>
    </source>
</reference>